<sequence>MTYLLANSFLSVPIEFWTGSIIALLTGTSLGFLAGYFIGRDSFQRRIKQAGKEVTRLVDAIIDLLDTAHSACEQLESFSEIKLTSQQQNRLESKQSTLFQSFRNIFAKVEKEKTASLKAKQKKEKKPKKKRVKEFKWDISLPENTTSLPNRNAFDTNLNHLLEYCQAADVEAGLLFIKVDKYSHLEKRFGKIVATNFLQMMQAIVTKATRKEDLLCQYNQETFALLIPSVDLASGEKIAHAIRSAIRHHRFRLEAGAPEVLVTASFGYTQCFITDVAELVTNRAGNGLERSQKRGRNQIHVSTQNDLIHSNVS</sequence>
<evidence type="ECO:0000259" key="3">
    <source>
        <dbReference type="PROSITE" id="PS50887"/>
    </source>
</evidence>
<feature type="domain" description="GGDEF" evidence="3">
    <location>
        <begin position="170"/>
        <end position="304"/>
    </location>
</feature>
<keyword evidence="2" id="KW-0472">Membrane</keyword>
<reference evidence="4" key="1">
    <citation type="submission" date="2018-06" db="EMBL/GenBank/DDBJ databases">
        <authorList>
            <person name="Zhirakovskaya E."/>
        </authorList>
    </citation>
    <scope>NUCLEOTIDE SEQUENCE</scope>
</reference>
<feature type="region of interest" description="Disordered" evidence="1">
    <location>
        <begin position="288"/>
        <end position="313"/>
    </location>
</feature>
<organism evidence="4">
    <name type="scientific">hydrothermal vent metagenome</name>
    <dbReference type="NCBI Taxonomy" id="652676"/>
    <lineage>
        <taxon>unclassified sequences</taxon>
        <taxon>metagenomes</taxon>
        <taxon>ecological metagenomes</taxon>
    </lineage>
</organism>
<dbReference type="SMART" id="SM00267">
    <property type="entry name" value="GGDEF"/>
    <property type="match status" value="1"/>
</dbReference>
<dbReference type="Pfam" id="PF00990">
    <property type="entry name" value="GGDEF"/>
    <property type="match status" value="1"/>
</dbReference>
<feature type="transmembrane region" description="Helical" evidence="2">
    <location>
        <begin position="16"/>
        <end position="38"/>
    </location>
</feature>
<dbReference type="EMBL" id="UOGL01000591">
    <property type="protein sequence ID" value="VAX41838.1"/>
    <property type="molecule type" value="Genomic_DNA"/>
</dbReference>
<name>A0A3B1DZJ3_9ZZZZ</name>
<keyword evidence="2" id="KW-0812">Transmembrane</keyword>
<dbReference type="InterPro" id="IPR029787">
    <property type="entry name" value="Nucleotide_cyclase"/>
</dbReference>
<dbReference type="AlphaFoldDB" id="A0A3B1DZJ3"/>
<gene>
    <name evidence="4" type="ORF">MNBD_PLANCTO02-1674</name>
</gene>
<dbReference type="InterPro" id="IPR000160">
    <property type="entry name" value="GGDEF_dom"/>
</dbReference>
<protein>
    <recommendedName>
        <fullName evidence="3">GGDEF domain-containing protein</fullName>
    </recommendedName>
</protein>
<dbReference type="InterPro" id="IPR050706">
    <property type="entry name" value="Cyclic-di-GMP_PDE-like"/>
</dbReference>
<dbReference type="InterPro" id="IPR043128">
    <property type="entry name" value="Rev_trsase/Diguanyl_cyclase"/>
</dbReference>
<feature type="compositionally biased region" description="Polar residues" evidence="1">
    <location>
        <begin position="299"/>
        <end position="313"/>
    </location>
</feature>
<dbReference type="SUPFAM" id="SSF55073">
    <property type="entry name" value="Nucleotide cyclase"/>
    <property type="match status" value="1"/>
</dbReference>
<dbReference type="PANTHER" id="PTHR33121:SF79">
    <property type="entry name" value="CYCLIC DI-GMP PHOSPHODIESTERASE PDED-RELATED"/>
    <property type="match status" value="1"/>
</dbReference>
<accession>A0A3B1DZJ3</accession>
<evidence type="ECO:0000256" key="2">
    <source>
        <dbReference type="SAM" id="Phobius"/>
    </source>
</evidence>
<dbReference type="NCBIfam" id="TIGR00254">
    <property type="entry name" value="GGDEF"/>
    <property type="match status" value="1"/>
</dbReference>
<dbReference type="GO" id="GO:0071111">
    <property type="term" value="F:cyclic-guanylate-specific phosphodiesterase activity"/>
    <property type="evidence" value="ECO:0007669"/>
    <property type="project" value="InterPro"/>
</dbReference>
<evidence type="ECO:0000256" key="1">
    <source>
        <dbReference type="SAM" id="MobiDB-lite"/>
    </source>
</evidence>
<keyword evidence="2" id="KW-1133">Transmembrane helix</keyword>
<evidence type="ECO:0000313" key="4">
    <source>
        <dbReference type="EMBL" id="VAX41838.1"/>
    </source>
</evidence>
<dbReference type="CDD" id="cd01949">
    <property type="entry name" value="GGDEF"/>
    <property type="match status" value="1"/>
</dbReference>
<dbReference type="PROSITE" id="PS50887">
    <property type="entry name" value="GGDEF"/>
    <property type="match status" value="1"/>
</dbReference>
<dbReference type="PANTHER" id="PTHR33121">
    <property type="entry name" value="CYCLIC DI-GMP PHOSPHODIESTERASE PDEF"/>
    <property type="match status" value="1"/>
</dbReference>
<proteinExistence type="predicted"/>
<dbReference type="Gene3D" id="3.30.70.270">
    <property type="match status" value="1"/>
</dbReference>